<accession>A0ACA9QX06</accession>
<evidence type="ECO:0000313" key="2">
    <source>
        <dbReference type="Proteomes" id="UP000789525"/>
    </source>
</evidence>
<proteinExistence type="predicted"/>
<evidence type="ECO:0000313" key="1">
    <source>
        <dbReference type="EMBL" id="CAG8767723.1"/>
    </source>
</evidence>
<sequence>MSSKDKTKIDAESKWKSNNGGKLAQHLSEAGEKVIGTVKHGIDTILHSSPASKEGSTTNRNNPSSLSNTTRELTETEQ</sequence>
<dbReference type="Proteomes" id="UP000789525">
    <property type="component" value="Unassembled WGS sequence"/>
</dbReference>
<dbReference type="EMBL" id="CAJVPT010062894">
    <property type="protein sequence ID" value="CAG8767723.1"/>
    <property type="molecule type" value="Genomic_DNA"/>
</dbReference>
<organism evidence="1 2">
    <name type="scientific">Acaulospora colombiana</name>
    <dbReference type="NCBI Taxonomy" id="27376"/>
    <lineage>
        <taxon>Eukaryota</taxon>
        <taxon>Fungi</taxon>
        <taxon>Fungi incertae sedis</taxon>
        <taxon>Mucoromycota</taxon>
        <taxon>Glomeromycotina</taxon>
        <taxon>Glomeromycetes</taxon>
        <taxon>Diversisporales</taxon>
        <taxon>Acaulosporaceae</taxon>
        <taxon>Acaulospora</taxon>
    </lineage>
</organism>
<comment type="caution">
    <text evidence="1">The sequence shown here is derived from an EMBL/GenBank/DDBJ whole genome shotgun (WGS) entry which is preliminary data.</text>
</comment>
<reference evidence="1" key="1">
    <citation type="submission" date="2021-06" db="EMBL/GenBank/DDBJ databases">
        <authorList>
            <person name="Kallberg Y."/>
            <person name="Tangrot J."/>
            <person name="Rosling A."/>
        </authorList>
    </citation>
    <scope>NUCLEOTIDE SEQUENCE</scope>
    <source>
        <strain evidence="1">CL356</strain>
    </source>
</reference>
<feature type="non-terminal residue" evidence="1">
    <location>
        <position position="78"/>
    </location>
</feature>
<keyword evidence="2" id="KW-1185">Reference proteome</keyword>
<gene>
    <name evidence="1" type="ORF">ACOLOM_LOCUS13559</name>
</gene>
<name>A0ACA9QX06_9GLOM</name>
<protein>
    <submittedName>
        <fullName evidence="1">2573_t:CDS:1</fullName>
    </submittedName>
</protein>